<dbReference type="GO" id="GO:0005634">
    <property type="term" value="C:nucleus"/>
    <property type="evidence" value="ECO:0007669"/>
    <property type="project" value="UniProtKB-SubCell"/>
</dbReference>
<reference evidence="6" key="1">
    <citation type="journal article" date="2020" name="Fungal Divers.">
        <title>Resolving the Mortierellaceae phylogeny through synthesis of multi-gene phylogenetics and phylogenomics.</title>
        <authorList>
            <person name="Vandepol N."/>
            <person name="Liber J."/>
            <person name="Desiro A."/>
            <person name="Na H."/>
            <person name="Kennedy M."/>
            <person name="Barry K."/>
            <person name="Grigoriev I.V."/>
            <person name="Miller A.N."/>
            <person name="O'Donnell K."/>
            <person name="Stajich J.E."/>
            <person name="Bonito G."/>
        </authorList>
    </citation>
    <scope>NUCLEOTIDE SEQUENCE</scope>
    <source>
        <strain evidence="6">REB-010B</strain>
    </source>
</reference>
<proteinExistence type="inferred from homology"/>
<evidence type="ECO:0000256" key="5">
    <source>
        <dbReference type="SAM" id="MobiDB-lite"/>
    </source>
</evidence>
<sequence length="565" mass="63302">MIPSKRPSPFTRARSFQPNPTNRGRDGEESDGPPFIKRAGFARTLSSPFQVLSPSLKNVRNPFEKLALSPKETISGSARLEAKDSPRIAEDDTEDEFLDPNTTLKMFSMSQPTMEIAKDESDENHSTDEDEGEIDDLDHSAPDTENQRPSALEIKDSTVVNHRKLRLHEALENPATSVSVPLDWTMKNSIIITSQESLAWCDQVSPLDEIKAMQVFVSAPQSLESSSSSSSQSTDNGGDIASIRTRFLSRLFNWTYPPNTPTLPQAKSISRLLKSAGQMSSSEKNNITDLFSRSTEWKQAFKALYQACRSGSCPYFYYIGTVWTILFQHGGVSFSGDIEAILTHSTPGLREVLREEDIVFERLPNVTGKTTIHNFSSKNDLENFDDNASDTTQEPKTRNESRQQTEEQTLSDTLLFRGQADVHGLFGYLLNLKTSYEDGFLYQSPTLVANVPFLHSALKRAQVSKCRTVSRPVEGTDRVQKEFRVDIQGFLLPTSVRDLHVTVASQQQLIGYNSNSESDARSLGLNLRGLLVDGKSSIEKSMFVSPKSLDQLRYDHTLQRYLWMT</sequence>
<gene>
    <name evidence="6" type="ORF">BGZ99_000840</name>
</gene>
<comment type="subcellular location">
    <subcellularLocation>
        <location evidence="1">Nucleus</location>
    </subcellularLocation>
</comment>
<dbReference type="InterPro" id="IPR024861">
    <property type="entry name" value="Donson"/>
</dbReference>
<feature type="compositionally biased region" description="Basic and acidic residues" evidence="5">
    <location>
        <begin position="137"/>
        <end position="146"/>
    </location>
</feature>
<dbReference type="PANTHER" id="PTHR12972:SF0">
    <property type="entry name" value="PROTEIN DOWNSTREAM NEIGHBOR OF SON"/>
    <property type="match status" value="1"/>
</dbReference>
<evidence type="ECO:0000313" key="7">
    <source>
        <dbReference type="Proteomes" id="UP000738325"/>
    </source>
</evidence>
<feature type="region of interest" description="Disordered" evidence="5">
    <location>
        <begin position="1"/>
        <end position="36"/>
    </location>
</feature>
<dbReference type="GO" id="GO:0033260">
    <property type="term" value="P:nuclear DNA replication"/>
    <property type="evidence" value="ECO:0007669"/>
    <property type="project" value="TreeGrafter"/>
</dbReference>
<comment type="caution">
    <text evidence="6">The sequence shown here is derived from an EMBL/GenBank/DDBJ whole genome shotgun (WGS) entry which is preliminary data.</text>
</comment>
<protein>
    <submittedName>
        <fullName evidence="6">Uncharacterized protein</fullName>
    </submittedName>
</protein>
<feature type="region of interest" description="Disordered" evidence="5">
    <location>
        <begin position="116"/>
        <end position="148"/>
    </location>
</feature>
<keyword evidence="3" id="KW-0539">Nucleus</keyword>
<feature type="region of interest" description="Disordered" evidence="5">
    <location>
        <begin position="377"/>
        <end position="409"/>
    </location>
</feature>
<dbReference type="PANTHER" id="PTHR12972">
    <property type="entry name" value="DOWNSTREAM NEIGHBOR OF SON"/>
    <property type="match status" value="1"/>
</dbReference>
<dbReference type="AlphaFoldDB" id="A0A9P6QZR9"/>
<dbReference type="EMBL" id="JAAAIP010001189">
    <property type="protein sequence ID" value="KAG0309506.1"/>
    <property type="molecule type" value="Genomic_DNA"/>
</dbReference>
<keyword evidence="2" id="KW-0217">Developmental protein</keyword>
<feature type="compositionally biased region" description="Basic and acidic residues" evidence="5">
    <location>
        <begin position="80"/>
        <end position="90"/>
    </location>
</feature>
<dbReference type="PRINTS" id="PR02064">
    <property type="entry name" value="DONSON"/>
</dbReference>
<evidence type="ECO:0000256" key="3">
    <source>
        <dbReference type="ARBA" id="ARBA00023242"/>
    </source>
</evidence>
<comment type="similarity">
    <text evidence="4">Belongs to the DONSON family.</text>
</comment>
<dbReference type="OrthoDB" id="534063at2759"/>
<evidence type="ECO:0000256" key="1">
    <source>
        <dbReference type="ARBA" id="ARBA00004123"/>
    </source>
</evidence>
<organism evidence="6 7">
    <name type="scientific">Dissophora globulifera</name>
    <dbReference type="NCBI Taxonomy" id="979702"/>
    <lineage>
        <taxon>Eukaryota</taxon>
        <taxon>Fungi</taxon>
        <taxon>Fungi incertae sedis</taxon>
        <taxon>Mucoromycota</taxon>
        <taxon>Mortierellomycotina</taxon>
        <taxon>Mortierellomycetes</taxon>
        <taxon>Mortierellales</taxon>
        <taxon>Mortierellaceae</taxon>
        <taxon>Dissophora</taxon>
    </lineage>
</organism>
<feature type="compositionally biased region" description="Basic and acidic residues" evidence="5">
    <location>
        <begin position="116"/>
        <end position="127"/>
    </location>
</feature>
<keyword evidence="7" id="KW-1185">Reference proteome</keyword>
<accession>A0A9P6QZR9</accession>
<name>A0A9P6QZR9_9FUNG</name>
<evidence type="ECO:0000256" key="4">
    <source>
        <dbReference type="ARBA" id="ARBA00025806"/>
    </source>
</evidence>
<dbReference type="Proteomes" id="UP000738325">
    <property type="component" value="Unassembled WGS sequence"/>
</dbReference>
<evidence type="ECO:0000256" key="2">
    <source>
        <dbReference type="ARBA" id="ARBA00022473"/>
    </source>
</evidence>
<evidence type="ECO:0000313" key="6">
    <source>
        <dbReference type="EMBL" id="KAG0309506.1"/>
    </source>
</evidence>
<feature type="region of interest" description="Disordered" evidence="5">
    <location>
        <begin position="69"/>
        <end position="92"/>
    </location>
</feature>
<feature type="compositionally biased region" description="Basic and acidic residues" evidence="5">
    <location>
        <begin position="393"/>
        <end position="405"/>
    </location>
</feature>